<proteinExistence type="predicted"/>
<dbReference type="EMBL" id="JACCBY010000001">
    <property type="protein sequence ID" value="NYD89198.1"/>
    <property type="molecule type" value="Genomic_DNA"/>
</dbReference>
<reference evidence="2 3" key="1">
    <citation type="submission" date="2020-08" db="EMBL/GenBank/DDBJ databases">
        <title>The Agave Microbiome: Exploring the role of microbial communities in plant adaptations to desert environments.</title>
        <authorList>
            <person name="Partida-Martinez L.P."/>
        </authorList>
    </citation>
    <scope>NUCLEOTIDE SEQUENCE [LARGE SCALE GENOMIC DNA]</scope>
    <source>
        <strain evidence="2 3">AS2.3</strain>
    </source>
</reference>
<dbReference type="Proteomes" id="UP000517753">
    <property type="component" value="Unassembled WGS sequence"/>
</dbReference>
<feature type="region of interest" description="Disordered" evidence="1">
    <location>
        <begin position="102"/>
        <end position="246"/>
    </location>
</feature>
<comment type="caution">
    <text evidence="2">The sequence shown here is derived from an EMBL/GenBank/DDBJ whole genome shotgun (WGS) entry which is preliminary data.</text>
</comment>
<evidence type="ECO:0000313" key="2">
    <source>
        <dbReference type="EMBL" id="NYD89198.1"/>
    </source>
</evidence>
<accession>A0A7Y9FKW9</accession>
<sequence length="297" mass="32044">MRRIRVPKSALGARSRVGRLRAVRPARPSGGRARPRRSAASRSRVFPFGTWSGTERRKGSARYAIHRIPPCACQRLNCFSPHLEGRIFSFLPVSAIGRRTWRRSRGAPPSRADMRRRPCAVVSDAAAASGRRHRRRPPGGRPGDEAPQGAADQRIRAGGPAPSSVLGQAEARWRPSETAGTARGSGAGQAGPTVDKRGGRRDRTAAAAAPRHAGEDEAAGTSAARAAPISREQRNAVKHRGDAPGRRSDLRVLATPLGCGLPADDGRRREFHVTSLQHRDQPDIQAWAKGRSRHAGF</sequence>
<dbReference type="AlphaFoldDB" id="A0A7Y9FKW9"/>
<protein>
    <submittedName>
        <fullName evidence="2">Uncharacterized protein</fullName>
    </submittedName>
</protein>
<feature type="compositionally biased region" description="Basic and acidic residues" evidence="1">
    <location>
        <begin position="231"/>
        <end position="246"/>
    </location>
</feature>
<gene>
    <name evidence="2" type="ORF">HD841_000967</name>
</gene>
<name>A0A7Y9FKW9_9SPHN</name>
<organism evidence="2 3">
    <name type="scientific">Sphingomonas melonis</name>
    <dbReference type="NCBI Taxonomy" id="152682"/>
    <lineage>
        <taxon>Bacteria</taxon>
        <taxon>Pseudomonadati</taxon>
        <taxon>Pseudomonadota</taxon>
        <taxon>Alphaproteobacteria</taxon>
        <taxon>Sphingomonadales</taxon>
        <taxon>Sphingomonadaceae</taxon>
        <taxon>Sphingomonas</taxon>
    </lineage>
</organism>
<evidence type="ECO:0000313" key="3">
    <source>
        <dbReference type="Proteomes" id="UP000517753"/>
    </source>
</evidence>
<evidence type="ECO:0000256" key="1">
    <source>
        <dbReference type="SAM" id="MobiDB-lite"/>
    </source>
</evidence>
<feature type="compositionally biased region" description="Basic and acidic residues" evidence="1">
    <location>
        <begin position="194"/>
        <end position="204"/>
    </location>
</feature>
<keyword evidence="3" id="KW-1185">Reference proteome</keyword>